<dbReference type="PANTHER" id="PTHR23291:SF115">
    <property type="entry name" value="MODULATOR OF FTSH PROTEASE YCCA"/>
    <property type="match status" value="1"/>
</dbReference>
<dbReference type="Pfam" id="PF01027">
    <property type="entry name" value="Bax1-I"/>
    <property type="match status" value="1"/>
</dbReference>
<feature type="transmembrane region" description="Helical" evidence="6">
    <location>
        <begin position="28"/>
        <end position="46"/>
    </location>
</feature>
<dbReference type="KEGG" id="nba:CUN60_00935"/>
<dbReference type="EMBL" id="CP024847">
    <property type="protein sequence ID" value="AUR50925.1"/>
    <property type="molecule type" value="Genomic_DNA"/>
</dbReference>
<keyword evidence="8" id="KW-1185">Reference proteome</keyword>
<evidence type="ECO:0000313" key="7">
    <source>
        <dbReference type="EMBL" id="AUR50925.1"/>
    </source>
</evidence>
<evidence type="ECO:0000256" key="3">
    <source>
        <dbReference type="ARBA" id="ARBA00022692"/>
    </source>
</evidence>
<dbReference type="GO" id="GO:0005886">
    <property type="term" value="C:plasma membrane"/>
    <property type="evidence" value="ECO:0007669"/>
    <property type="project" value="UniProtKB-SubCell"/>
</dbReference>
<keyword evidence="4 6" id="KW-1133">Transmembrane helix</keyword>
<evidence type="ECO:0000313" key="8">
    <source>
        <dbReference type="Proteomes" id="UP000236655"/>
    </source>
</evidence>
<keyword evidence="2" id="KW-1003">Cell membrane</keyword>
<feature type="transmembrane region" description="Helical" evidence="6">
    <location>
        <begin position="81"/>
        <end position="103"/>
    </location>
</feature>
<keyword evidence="3 6" id="KW-0812">Transmembrane</keyword>
<keyword evidence="5 6" id="KW-0472">Membrane</keyword>
<dbReference type="AlphaFoldDB" id="A0A2I7N3X6"/>
<dbReference type="RefSeq" id="WP_102950225.1">
    <property type="nucleotide sequence ID" value="NZ_CP024847.1"/>
</dbReference>
<evidence type="ECO:0000256" key="4">
    <source>
        <dbReference type="ARBA" id="ARBA00022989"/>
    </source>
</evidence>
<evidence type="ECO:0000256" key="6">
    <source>
        <dbReference type="RuleBase" id="RU004379"/>
    </source>
</evidence>
<reference evidence="8" key="1">
    <citation type="submission" date="2017-11" db="EMBL/GenBank/DDBJ databases">
        <authorList>
            <person name="Chan K.G."/>
            <person name="Lee L.S."/>
        </authorList>
    </citation>
    <scope>NUCLEOTIDE SEQUENCE [LARGE SCALE GENOMIC DNA]</scope>
    <source>
        <strain evidence="8">DSM 100970</strain>
    </source>
</reference>
<feature type="transmembrane region" description="Helical" evidence="6">
    <location>
        <begin position="172"/>
        <end position="190"/>
    </location>
</feature>
<organism evidence="7 8">
    <name type="scientific">Aquella oligotrophica</name>
    <dbReference type="NCBI Taxonomy" id="2067065"/>
    <lineage>
        <taxon>Bacteria</taxon>
        <taxon>Pseudomonadati</taxon>
        <taxon>Pseudomonadota</taxon>
        <taxon>Betaproteobacteria</taxon>
        <taxon>Neisseriales</taxon>
        <taxon>Neisseriaceae</taxon>
        <taxon>Aquella</taxon>
    </lineage>
</organism>
<dbReference type="PANTHER" id="PTHR23291">
    <property type="entry name" value="BAX INHIBITOR-RELATED"/>
    <property type="match status" value="1"/>
</dbReference>
<evidence type="ECO:0000256" key="5">
    <source>
        <dbReference type="ARBA" id="ARBA00023136"/>
    </source>
</evidence>
<proteinExistence type="inferred from homology"/>
<dbReference type="CDD" id="cd10433">
    <property type="entry name" value="YccA_like"/>
    <property type="match status" value="1"/>
</dbReference>
<comment type="subcellular location">
    <subcellularLocation>
        <location evidence="1">Cell membrane</location>
        <topology evidence="1">Multi-pass membrane protein</topology>
    </subcellularLocation>
</comment>
<feature type="transmembrane region" description="Helical" evidence="6">
    <location>
        <begin position="143"/>
        <end position="165"/>
    </location>
</feature>
<feature type="transmembrane region" description="Helical" evidence="6">
    <location>
        <begin position="115"/>
        <end position="137"/>
    </location>
</feature>
<sequence length="232" mass="25708">MNYNYQQQQYAMAAPSAEIRSQVMRNTYLLLALSLIPTAIGALIGVNMSFMFLMGSPIMGSLLLIGAMYFLMFMIEKNKYSFAGIVWMMAFTFLMGLLLGPLFQVALRLPNGSQLILLAAVLTSAVFFAMSAIAYTIKRETPFLTNFLAIGGIVIMVGVIANIFLHLPMFHLMLCGAFVIFSSLMILWQVNQIITGGETNYISATLSLYVSLYNLFTSLLQIIIALSGNDRR</sequence>
<dbReference type="OrthoDB" id="9813298at2"/>
<evidence type="ECO:0000256" key="1">
    <source>
        <dbReference type="ARBA" id="ARBA00004651"/>
    </source>
</evidence>
<feature type="transmembrane region" description="Helical" evidence="6">
    <location>
        <begin position="202"/>
        <end position="226"/>
    </location>
</feature>
<comment type="similarity">
    <text evidence="6">Belongs to the BI1 family.</text>
</comment>
<protein>
    <recommendedName>
        <fullName evidence="9">BAX inhibitor (BI)-1/YccA family protein</fullName>
    </recommendedName>
</protein>
<name>A0A2I7N3X6_9NEIS</name>
<feature type="transmembrane region" description="Helical" evidence="6">
    <location>
        <begin position="58"/>
        <end position="75"/>
    </location>
</feature>
<evidence type="ECO:0008006" key="9">
    <source>
        <dbReference type="Google" id="ProtNLM"/>
    </source>
</evidence>
<gene>
    <name evidence="7" type="ORF">CUN60_00935</name>
</gene>
<dbReference type="Proteomes" id="UP000236655">
    <property type="component" value="Chromosome"/>
</dbReference>
<evidence type="ECO:0000256" key="2">
    <source>
        <dbReference type="ARBA" id="ARBA00022475"/>
    </source>
</evidence>
<accession>A0A2I7N3X6</accession>
<dbReference type="InterPro" id="IPR006214">
    <property type="entry name" value="Bax_inhibitor_1-related"/>
</dbReference>